<keyword evidence="3" id="KW-1185">Reference proteome</keyword>
<dbReference type="AlphaFoldDB" id="A0A0K6GCY3"/>
<accession>A0A0K6GCY3</accession>
<sequence>MGVSHTRGRAPPVQPSLLCSCGGFPKPHRSGSRRLRWRGPHATQKRPPAFRPLSDPLSQKLYEALSKDLNRWEKCTEYAVALETARDCALDYRAAIYMLAEVLVSPNGAPILGNHAYNSYHQELEALPSEFTSLGERFGKKWLDMSDHQIKIIPHSSQQGFRLEIAWKAPHLGKQVGAIVKTKVDEESSNSKFVEGDNKAFIDIPYSGGTKNFKVTVSVLTCDATMGDGKSGAFDEAKYGFSSLGEPAHTTMEVVFDSGGVPFCLTHQNAGSKPKLPSLLKDLGYHASVEDIGRYPVLIMGNTTWWPIRYKDDREEIAVLGFDSANKLVRAIGVEKVRLGYILEGFV</sequence>
<dbReference type="EMBL" id="CYGV01001672">
    <property type="protein sequence ID" value="CUA76351.1"/>
    <property type="molecule type" value="Genomic_DNA"/>
</dbReference>
<dbReference type="PROSITE" id="PS51257">
    <property type="entry name" value="PROKAR_LIPOPROTEIN"/>
    <property type="match status" value="1"/>
</dbReference>
<gene>
    <name evidence="2" type="ORF">RSOLAG22IIIB_12228</name>
</gene>
<feature type="region of interest" description="Disordered" evidence="1">
    <location>
        <begin position="28"/>
        <end position="51"/>
    </location>
</feature>
<evidence type="ECO:0000313" key="3">
    <source>
        <dbReference type="Proteomes" id="UP000044841"/>
    </source>
</evidence>
<proteinExistence type="predicted"/>
<feature type="compositionally biased region" description="Basic residues" evidence="1">
    <location>
        <begin position="28"/>
        <end position="39"/>
    </location>
</feature>
<name>A0A0K6GCY3_9AGAM</name>
<evidence type="ECO:0000256" key="1">
    <source>
        <dbReference type="SAM" id="MobiDB-lite"/>
    </source>
</evidence>
<evidence type="ECO:0000313" key="2">
    <source>
        <dbReference type="EMBL" id="CUA76351.1"/>
    </source>
</evidence>
<reference evidence="2 3" key="1">
    <citation type="submission" date="2015-07" db="EMBL/GenBank/DDBJ databases">
        <authorList>
            <person name="Noorani M."/>
        </authorList>
    </citation>
    <scope>NUCLEOTIDE SEQUENCE [LARGE SCALE GENOMIC DNA]</scope>
    <source>
        <strain evidence="2">BBA 69670</strain>
    </source>
</reference>
<organism evidence="2 3">
    <name type="scientific">Rhizoctonia solani</name>
    <dbReference type="NCBI Taxonomy" id="456999"/>
    <lineage>
        <taxon>Eukaryota</taxon>
        <taxon>Fungi</taxon>
        <taxon>Dikarya</taxon>
        <taxon>Basidiomycota</taxon>
        <taxon>Agaricomycotina</taxon>
        <taxon>Agaricomycetes</taxon>
        <taxon>Cantharellales</taxon>
        <taxon>Ceratobasidiaceae</taxon>
        <taxon>Rhizoctonia</taxon>
    </lineage>
</organism>
<protein>
    <submittedName>
        <fullName evidence="2">Uncharacterized protein</fullName>
    </submittedName>
</protein>
<dbReference type="Proteomes" id="UP000044841">
    <property type="component" value="Unassembled WGS sequence"/>
</dbReference>